<dbReference type="Pfam" id="PF07173">
    <property type="entry name" value="GRDP-like"/>
    <property type="match status" value="1"/>
</dbReference>
<proteinExistence type="predicted"/>
<protein>
    <recommendedName>
        <fullName evidence="1">GRPD C-terminal domain-containing protein</fullName>
    </recommendedName>
</protein>
<gene>
    <name evidence="2" type="ORF">SHERM_15614</name>
</gene>
<evidence type="ECO:0000259" key="1">
    <source>
        <dbReference type="Pfam" id="PF25335"/>
    </source>
</evidence>
<name>A0A9N7MW49_STRHE</name>
<accession>A0A9N7MW49</accession>
<dbReference type="PANTHER" id="PTHR34365:SF2">
    <property type="entry name" value="ENOLASE (DUF1399)"/>
    <property type="match status" value="1"/>
</dbReference>
<evidence type="ECO:0000313" key="3">
    <source>
        <dbReference type="Proteomes" id="UP001153555"/>
    </source>
</evidence>
<dbReference type="Pfam" id="PF25335">
    <property type="entry name" value="GRDP_C"/>
    <property type="match status" value="1"/>
</dbReference>
<dbReference type="OrthoDB" id="2684236at2759"/>
<dbReference type="InterPro" id="IPR009836">
    <property type="entry name" value="GRDP-like"/>
</dbReference>
<comment type="caution">
    <text evidence="2">The sequence shown here is derived from an EMBL/GenBank/DDBJ whole genome shotgun (WGS) entry which is preliminary data.</text>
</comment>
<keyword evidence="3" id="KW-1185">Reference proteome</keyword>
<feature type="domain" description="GRPD C-terminal" evidence="1">
    <location>
        <begin position="484"/>
        <end position="645"/>
    </location>
</feature>
<dbReference type="PANTHER" id="PTHR34365">
    <property type="entry name" value="ENOLASE (DUF1399)"/>
    <property type="match status" value="1"/>
</dbReference>
<organism evidence="2 3">
    <name type="scientific">Striga hermonthica</name>
    <name type="common">Purple witchweed</name>
    <name type="synonym">Buchnera hermonthica</name>
    <dbReference type="NCBI Taxonomy" id="68872"/>
    <lineage>
        <taxon>Eukaryota</taxon>
        <taxon>Viridiplantae</taxon>
        <taxon>Streptophyta</taxon>
        <taxon>Embryophyta</taxon>
        <taxon>Tracheophyta</taxon>
        <taxon>Spermatophyta</taxon>
        <taxon>Magnoliopsida</taxon>
        <taxon>eudicotyledons</taxon>
        <taxon>Gunneridae</taxon>
        <taxon>Pentapetalae</taxon>
        <taxon>asterids</taxon>
        <taxon>lamiids</taxon>
        <taxon>Lamiales</taxon>
        <taxon>Orobanchaceae</taxon>
        <taxon>Buchnereae</taxon>
        <taxon>Striga</taxon>
    </lineage>
</organism>
<dbReference type="EMBL" id="CACSLK010012531">
    <property type="protein sequence ID" value="CAA0815602.1"/>
    <property type="molecule type" value="Genomic_DNA"/>
</dbReference>
<dbReference type="AlphaFoldDB" id="A0A9N7MW49"/>
<reference evidence="2" key="1">
    <citation type="submission" date="2019-12" db="EMBL/GenBank/DDBJ databases">
        <authorList>
            <person name="Scholes J."/>
        </authorList>
    </citation>
    <scope>NUCLEOTIDE SEQUENCE</scope>
</reference>
<dbReference type="Proteomes" id="UP001153555">
    <property type="component" value="Unassembled WGS sequence"/>
</dbReference>
<evidence type="ECO:0000313" key="2">
    <source>
        <dbReference type="EMBL" id="CAA0815602.1"/>
    </source>
</evidence>
<sequence>MSVSEGISSARSLSEVSEDGTVRFGIDLVAAARRNLGFLRHVSDSSWLHHESAIVEAIRRYHQLWMPLIADLTAGIKPPMILPPLDIEWVWFCHTLNPANYRNYCESRFSKIIGKPAIFDEENEEYALDRCREIWESKFQTDPFEYEPEPEPEPEHGSASVVSEDLFDMVWKLRNLYQIFSEPFYWEMVYLVAARQRYKGFIHMVHRFADECSSLLVPTSDVLLVWLTHQSYPTVYAADVNEFEGDFDNIVGPCETVKEEEIEQTKKLWEKIYDQPYEKAGGKAIGRPIITNEPPFYWDVTYADINTRYKSLMPRFLFEVIVSMKLTPNTNQTKKQNLGRSFLRLRMIKSHRELKLDTSPLSHFTSSATWQKTWHLYCEFGTKGLAVELRHRGGAHCSGGGSFISESSTFYWNDLLRAPSLALGQEMGPWIWAFASITPPVQGPYLLRCVPDRVTDDSGAMVSDVILKMNRYRPQEGRWLSRTVLDHAGRDCFVVRMRIGEGIWRRGGEAPRTVRREERIIEVCEGSWSYVAGSSSIGRLPAEKVVGTATPQEPTGEYQASWSFSTGHDLLIQWDPSGLRLDLQSKSPSEPTVNLLQGRKLQYQVMKSGFQTEENEFVTVARCSEENPTGKATALVNWKLQAMEVLPEEDSVLVILISMCLLRSVSELKREDVGNLLVRRRMREVKVGERDWGSVFVHPSCCLSGSTLHARPWYWDANAVMASQVRENNAQFVAGGHSSSGYSQVEGGDKLFRSGIIPEKIEKEK</sequence>
<dbReference type="InterPro" id="IPR057518">
    <property type="entry name" value="GRDP_C"/>
</dbReference>